<gene>
    <name evidence="3" type="ORF">JW592_02920</name>
</gene>
<dbReference type="PANTHER" id="PTHR43162:SF1">
    <property type="entry name" value="PRESTALK A DIFFERENTIATION PROTEIN A"/>
    <property type="match status" value="1"/>
</dbReference>
<protein>
    <submittedName>
        <fullName evidence="3">NAD(P)H-binding protein</fullName>
    </submittedName>
</protein>
<dbReference type="InterPro" id="IPR016040">
    <property type="entry name" value="NAD(P)-bd_dom"/>
</dbReference>
<evidence type="ECO:0000256" key="1">
    <source>
        <dbReference type="SAM" id="MobiDB-lite"/>
    </source>
</evidence>
<comment type="caution">
    <text evidence="3">The sequence shown here is derived from an EMBL/GenBank/DDBJ whole genome shotgun (WGS) entry which is preliminary data.</text>
</comment>
<evidence type="ECO:0000259" key="2">
    <source>
        <dbReference type="Pfam" id="PF13460"/>
    </source>
</evidence>
<dbReference type="Proteomes" id="UP001518976">
    <property type="component" value="Unassembled WGS sequence"/>
</dbReference>
<organism evidence="3 4">
    <name type="scientific">Streptomyces spirodelae</name>
    <dbReference type="NCBI Taxonomy" id="2812904"/>
    <lineage>
        <taxon>Bacteria</taxon>
        <taxon>Bacillati</taxon>
        <taxon>Actinomycetota</taxon>
        <taxon>Actinomycetes</taxon>
        <taxon>Kitasatosporales</taxon>
        <taxon>Streptomycetaceae</taxon>
        <taxon>Streptomyces</taxon>
    </lineage>
</organism>
<evidence type="ECO:0000313" key="3">
    <source>
        <dbReference type="EMBL" id="MBO8184434.1"/>
    </source>
</evidence>
<proteinExistence type="predicted"/>
<accession>A0ABS3WN42</accession>
<dbReference type="RefSeq" id="WP_209263255.1">
    <property type="nucleotide sequence ID" value="NZ_JAFFZN010000002.1"/>
</dbReference>
<evidence type="ECO:0000313" key="4">
    <source>
        <dbReference type="Proteomes" id="UP001518976"/>
    </source>
</evidence>
<feature type="domain" description="NAD(P)-binding" evidence="2">
    <location>
        <begin position="63"/>
        <end position="189"/>
    </location>
</feature>
<sequence length="295" mass="31745">MTQHTTQHATQHTTVKAAERQSATAPVLVLCGTGKNGSRVVHRLRERGHPVRVGSRSGRPPFDWESPDTWDPALEGVGAVFLVCQPDVGAPGTARTVRAFAERAVKAGVRRLVLLSARGEDLALATEEAVREAGTEWTILRAGWFFQNFTEGVFRPYVMAGELPFPAGDVREPFVDADDIAEVAVEALTGDGHHGRVHDLTGPRLLSFGEAVAELAAAGGPTARYVPLPPGEYAEWLAGQGFEPELVAFLSELFAQLMDGRNAVVSDGVREVLGRQGRDFADFAREAAAEGVWRG</sequence>
<dbReference type="Pfam" id="PF13460">
    <property type="entry name" value="NAD_binding_10"/>
    <property type="match status" value="1"/>
</dbReference>
<dbReference type="Gene3D" id="3.40.50.720">
    <property type="entry name" value="NAD(P)-binding Rossmann-like Domain"/>
    <property type="match status" value="1"/>
</dbReference>
<reference evidence="3 4" key="1">
    <citation type="submission" date="2021-02" db="EMBL/GenBank/DDBJ databases">
        <title>Streptomyces spirodelae sp. nov., isolated from duckweed.</title>
        <authorList>
            <person name="Saimee Y."/>
            <person name="Duangmal K."/>
        </authorList>
    </citation>
    <scope>NUCLEOTIDE SEQUENCE [LARGE SCALE GENOMIC DNA]</scope>
    <source>
        <strain evidence="3 4">DW4-2</strain>
    </source>
</reference>
<feature type="compositionally biased region" description="Low complexity" evidence="1">
    <location>
        <begin position="1"/>
        <end position="14"/>
    </location>
</feature>
<dbReference type="Gene3D" id="3.90.25.10">
    <property type="entry name" value="UDP-galactose 4-epimerase, domain 1"/>
    <property type="match status" value="1"/>
</dbReference>
<feature type="region of interest" description="Disordered" evidence="1">
    <location>
        <begin position="1"/>
        <end position="20"/>
    </location>
</feature>
<dbReference type="PANTHER" id="PTHR43162">
    <property type="match status" value="1"/>
</dbReference>
<name>A0ABS3WN42_9ACTN</name>
<dbReference type="SUPFAM" id="SSF51735">
    <property type="entry name" value="NAD(P)-binding Rossmann-fold domains"/>
    <property type="match status" value="1"/>
</dbReference>
<keyword evidence="4" id="KW-1185">Reference proteome</keyword>
<dbReference type="EMBL" id="JAFFZN010000002">
    <property type="protein sequence ID" value="MBO8184434.1"/>
    <property type="molecule type" value="Genomic_DNA"/>
</dbReference>
<dbReference type="InterPro" id="IPR051604">
    <property type="entry name" value="Ergot_Alk_Oxidoreductase"/>
</dbReference>
<dbReference type="InterPro" id="IPR036291">
    <property type="entry name" value="NAD(P)-bd_dom_sf"/>
</dbReference>